<comment type="caution">
    <text evidence="1">The sequence shown here is derived from an EMBL/GenBank/DDBJ whole genome shotgun (WGS) entry which is preliminary data.</text>
</comment>
<dbReference type="RefSeq" id="WP_184786498.1">
    <property type="nucleotide sequence ID" value="NZ_BONT01000014.1"/>
</dbReference>
<dbReference type="AlphaFoldDB" id="A0A841FJ70"/>
<dbReference type="Proteomes" id="UP000548476">
    <property type="component" value="Unassembled WGS sequence"/>
</dbReference>
<name>A0A841FJ70_9ACTN</name>
<protein>
    <submittedName>
        <fullName evidence="1">Uncharacterized protein</fullName>
    </submittedName>
</protein>
<organism evidence="1 2">
    <name type="scientific">Phytomonospora endophytica</name>
    <dbReference type="NCBI Taxonomy" id="714109"/>
    <lineage>
        <taxon>Bacteria</taxon>
        <taxon>Bacillati</taxon>
        <taxon>Actinomycetota</taxon>
        <taxon>Actinomycetes</taxon>
        <taxon>Micromonosporales</taxon>
        <taxon>Micromonosporaceae</taxon>
        <taxon>Phytomonospora</taxon>
    </lineage>
</organism>
<reference evidence="1 2" key="1">
    <citation type="submission" date="2020-08" db="EMBL/GenBank/DDBJ databases">
        <title>Genomic Encyclopedia of Type Strains, Phase IV (KMG-IV): sequencing the most valuable type-strain genomes for metagenomic binning, comparative biology and taxonomic classification.</title>
        <authorList>
            <person name="Goeker M."/>
        </authorList>
    </citation>
    <scope>NUCLEOTIDE SEQUENCE [LARGE SCALE GENOMIC DNA]</scope>
    <source>
        <strain evidence="1 2">YIM 65646</strain>
    </source>
</reference>
<gene>
    <name evidence="1" type="ORF">HNR73_001452</name>
</gene>
<accession>A0A841FJ70</accession>
<dbReference type="EMBL" id="JACHGT010000003">
    <property type="protein sequence ID" value="MBB6033602.1"/>
    <property type="molecule type" value="Genomic_DNA"/>
</dbReference>
<evidence type="ECO:0000313" key="1">
    <source>
        <dbReference type="EMBL" id="MBB6033602.1"/>
    </source>
</evidence>
<sequence>MIPHLTTHLNTHTKIAAETDRAYANLLLHVHDPWTEHCYRCDAPGPCPLLKHWLDRLAALEAAGQALHEAEEPEGEDTP</sequence>
<keyword evidence="2" id="KW-1185">Reference proteome</keyword>
<proteinExistence type="predicted"/>
<evidence type="ECO:0000313" key="2">
    <source>
        <dbReference type="Proteomes" id="UP000548476"/>
    </source>
</evidence>